<dbReference type="EMBL" id="CM044702">
    <property type="protein sequence ID" value="KAI5676296.1"/>
    <property type="molecule type" value="Genomic_DNA"/>
</dbReference>
<accession>A0ACC0BUI2</accession>
<protein>
    <submittedName>
        <fullName evidence="1">Uncharacterized protein</fullName>
    </submittedName>
</protein>
<evidence type="ECO:0000313" key="1">
    <source>
        <dbReference type="EMBL" id="KAI5676296.1"/>
    </source>
</evidence>
<organism evidence="1 2">
    <name type="scientific">Catharanthus roseus</name>
    <name type="common">Madagascar periwinkle</name>
    <name type="synonym">Vinca rosea</name>
    <dbReference type="NCBI Taxonomy" id="4058"/>
    <lineage>
        <taxon>Eukaryota</taxon>
        <taxon>Viridiplantae</taxon>
        <taxon>Streptophyta</taxon>
        <taxon>Embryophyta</taxon>
        <taxon>Tracheophyta</taxon>
        <taxon>Spermatophyta</taxon>
        <taxon>Magnoliopsida</taxon>
        <taxon>eudicotyledons</taxon>
        <taxon>Gunneridae</taxon>
        <taxon>Pentapetalae</taxon>
        <taxon>asterids</taxon>
        <taxon>lamiids</taxon>
        <taxon>Gentianales</taxon>
        <taxon>Apocynaceae</taxon>
        <taxon>Rauvolfioideae</taxon>
        <taxon>Vinceae</taxon>
        <taxon>Catharanthinae</taxon>
        <taxon>Catharanthus</taxon>
    </lineage>
</organism>
<name>A0ACC0BUI2_CATRO</name>
<sequence length="142" mass="16921">MEERNPIQLSKEIFKPKIFYDLFTKICFNNHIRQEGRLSLEKAYSCLRKQLFSTKFRSFLCLSWNATGVRRKSCWNNFLGLFLQNFNIEKKSGGGRRFLGEKMRNRRTIEEKERERRKNTNQERGGECCRLLLTGVVEEDGE</sequence>
<keyword evidence="2" id="KW-1185">Reference proteome</keyword>
<evidence type="ECO:0000313" key="2">
    <source>
        <dbReference type="Proteomes" id="UP001060085"/>
    </source>
</evidence>
<proteinExistence type="predicted"/>
<gene>
    <name evidence="1" type="ORF">M9H77_07246</name>
</gene>
<dbReference type="Proteomes" id="UP001060085">
    <property type="component" value="Linkage Group LG02"/>
</dbReference>
<comment type="caution">
    <text evidence="1">The sequence shown here is derived from an EMBL/GenBank/DDBJ whole genome shotgun (WGS) entry which is preliminary data.</text>
</comment>
<reference evidence="2" key="1">
    <citation type="journal article" date="2023" name="Nat. Plants">
        <title>Single-cell RNA sequencing provides a high-resolution roadmap for understanding the multicellular compartmentation of specialized metabolism.</title>
        <authorList>
            <person name="Sun S."/>
            <person name="Shen X."/>
            <person name="Li Y."/>
            <person name="Li Y."/>
            <person name="Wang S."/>
            <person name="Li R."/>
            <person name="Zhang H."/>
            <person name="Shen G."/>
            <person name="Guo B."/>
            <person name="Wei J."/>
            <person name="Xu J."/>
            <person name="St-Pierre B."/>
            <person name="Chen S."/>
            <person name="Sun C."/>
        </authorList>
    </citation>
    <scope>NUCLEOTIDE SEQUENCE [LARGE SCALE GENOMIC DNA]</scope>
</reference>